<sequence>MVRNSGCFPVKNGKLRHCKAVNWFLTIIFTSCIRKFNFNASMKIYFPQWQGAGLGKNIESGAFAVWEYLKDLDFIQIPLSHISAGENGVQKFQINNYDAIHEQLQRFKQFLETKKPRTTATIGGDCGLEIVPISYLNEQYPNLGVIWFDAHADINKPCDSASCNFHGMPLRTLLGEGESNMDNLMFSTINSSQIHYVGLRDIDDAEKIRLDSGSIYHPKKLNIPELISTLQSKNIENLYLHFDFDCLEPTDYDKTYYQVPNGLMIKDAEECISELKRNFNVVGTSVLESITANLEELRPIEKIINLLMK</sequence>
<keyword evidence="6" id="KW-1185">Reference proteome</keyword>
<proteinExistence type="inferred from homology"/>
<evidence type="ECO:0000256" key="2">
    <source>
        <dbReference type="ARBA" id="ARBA00022801"/>
    </source>
</evidence>
<keyword evidence="1" id="KW-0479">Metal-binding</keyword>
<dbReference type="PRINTS" id="PR00116">
    <property type="entry name" value="ARGINASE"/>
</dbReference>
<reference evidence="5 6" key="1">
    <citation type="submission" date="2019-08" db="EMBL/GenBank/DDBJ databases">
        <title>Professor.</title>
        <authorList>
            <person name="Park J.S."/>
        </authorList>
    </citation>
    <scope>NUCLEOTIDE SEQUENCE [LARGE SCALE GENOMIC DNA]</scope>
    <source>
        <strain evidence="5 6">176CP5-101</strain>
    </source>
</reference>
<keyword evidence="3" id="KW-0464">Manganese</keyword>
<evidence type="ECO:0000256" key="1">
    <source>
        <dbReference type="ARBA" id="ARBA00022723"/>
    </source>
</evidence>
<dbReference type="GO" id="GO:0005829">
    <property type="term" value="C:cytosol"/>
    <property type="evidence" value="ECO:0007669"/>
    <property type="project" value="TreeGrafter"/>
</dbReference>
<accession>A0A5C8V0K8</accession>
<dbReference type="PANTHER" id="PTHR43782:SF3">
    <property type="entry name" value="ARGINASE"/>
    <property type="match status" value="1"/>
</dbReference>
<keyword evidence="2" id="KW-0378">Hydrolase</keyword>
<dbReference type="PROSITE" id="PS51257">
    <property type="entry name" value="PROKAR_LIPOPROTEIN"/>
    <property type="match status" value="1"/>
</dbReference>
<name>A0A5C8V0K8_9FLAO</name>
<dbReference type="CDD" id="cd09999">
    <property type="entry name" value="Arginase-like_1"/>
    <property type="match status" value="1"/>
</dbReference>
<gene>
    <name evidence="5" type="ORF">FVB32_12055</name>
</gene>
<comment type="caution">
    <text evidence="5">The sequence shown here is derived from an EMBL/GenBank/DDBJ whole genome shotgun (WGS) entry which is preliminary data.</text>
</comment>
<evidence type="ECO:0000256" key="3">
    <source>
        <dbReference type="ARBA" id="ARBA00023211"/>
    </source>
</evidence>
<evidence type="ECO:0000256" key="4">
    <source>
        <dbReference type="PROSITE-ProRule" id="PRU00742"/>
    </source>
</evidence>
<dbReference type="GO" id="GO:0004053">
    <property type="term" value="F:arginase activity"/>
    <property type="evidence" value="ECO:0007669"/>
    <property type="project" value="TreeGrafter"/>
</dbReference>
<organism evidence="5 6">
    <name type="scientific">Flagellimonas hymeniacidonis</name>
    <dbReference type="NCBI Taxonomy" id="2603628"/>
    <lineage>
        <taxon>Bacteria</taxon>
        <taxon>Pseudomonadati</taxon>
        <taxon>Bacteroidota</taxon>
        <taxon>Flavobacteriia</taxon>
        <taxon>Flavobacteriales</taxon>
        <taxon>Flavobacteriaceae</taxon>
        <taxon>Flagellimonas</taxon>
    </lineage>
</organism>
<protein>
    <submittedName>
        <fullName evidence="5">Arginase family protein</fullName>
    </submittedName>
</protein>
<dbReference type="GO" id="GO:0030145">
    <property type="term" value="F:manganese ion binding"/>
    <property type="evidence" value="ECO:0007669"/>
    <property type="project" value="TreeGrafter"/>
</dbReference>
<dbReference type="Pfam" id="PF00491">
    <property type="entry name" value="Arginase"/>
    <property type="match status" value="1"/>
</dbReference>
<dbReference type="SUPFAM" id="SSF52768">
    <property type="entry name" value="Arginase/deacetylase"/>
    <property type="match status" value="1"/>
</dbReference>
<evidence type="ECO:0000313" key="6">
    <source>
        <dbReference type="Proteomes" id="UP000321456"/>
    </source>
</evidence>
<dbReference type="Proteomes" id="UP000321456">
    <property type="component" value="Unassembled WGS sequence"/>
</dbReference>
<dbReference type="Gene3D" id="3.40.800.10">
    <property type="entry name" value="Ureohydrolase domain"/>
    <property type="match status" value="1"/>
</dbReference>
<dbReference type="InterPro" id="IPR023696">
    <property type="entry name" value="Ureohydrolase_dom_sf"/>
</dbReference>
<dbReference type="EMBL" id="VRUR01000002">
    <property type="protein sequence ID" value="TXN35313.1"/>
    <property type="molecule type" value="Genomic_DNA"/>
</dbReference>
<evidence type="ECO:0000313" key="5">
    <source>
        <dbReference type="EMBL" id="TXN35313.1"/>
    </source>
</evidence>
<comment type="similarity">
    <text evidence="4">Belongs to the arginase family.</text>
</comment>
<dbReference type="AlphaFoldDB" id="A0A5C8V0K8"/>
<dbReference type="PANTHER" id="PTHR43782">
    <property type="entry name" value="ARGINASE"/>
    <property type="match status" value="1"/>
</dbReference>
<dbReference type="PROSITE" id="PS51409">
    <property type="entry name" value="ARGINASE_2"/>
    <property type="match status" value="1"/>
</dbReference>
<dbReference type="InterPro" id="IPR006035">
    <property type="entry name" value="Ureohydrolase"/>
</dbReference>